<dbReference type="Proteomes" id="UP001163850">
    <property type="component" value="Unassembled WGS sequence"/>
</dbReference>
<gene>
    <name evidence="2" type="ORF">F5890DRAFT_1476294</name>
</gene>
<dbReference type="EMBL" id="MU802070">
    <property type="protein sequence ID" value="KAJ3982249.1"/>
    <property type="molecule type" value="Genomic_DNA"/>
</dbReference>
<feature type="chain" id="PRO_5041325967" evidence="1">
    <location>
        <begin position="23"/>
        <end position="170"/>
    </location>
</feature>
<evidence type="ECO:0000313" key="3">
    <source>
        <dbReference type="Proteomes" id="UP001163850"/>
    </source>
</evidence>
<organism evidence="2 3">
    <name type="scientific">Lentinula detonsa</name>
    <dbReference type="NCBI Taxonomy" id="2804962"/>
    <lineage>
        <taxon>Eukaryota</taxon>
        <taxon>Fungi</taxon>
        <taxon>Dikarya</taxon>
        <taxon>Basidiomycota</taxon>
        <taxon>Agaricomycotina</taxon>
        <taxon>Agaricomycetes</taxon>
        <taxon>Agaricomycetidae</taxon>
        <taxon>Agaricales</taxon>
        <taxon>Marasmiineae</taxon>
        <taxon>Omphalotaceae</taxon>
        <taxon>Lentinula</taxon>
    </lineage>
</organism>
<keyword evidence="1" id="KW-0732">Signal</keyword>
<evidence type="ECO:0000256" key="1">
    <source>
        <dbReference type="SAM" id="SignalP"/>
    </source>
</evidence>
<dbReference type="AlphaFoldDB" id="A0AA38PV27"/>
<accession>A0AA38PV27</accession>
<feature type="signal peptide" evidence="1">
    <location>
        <begin position="1"/>
        <end position="22"/>
    </location>
</feature>
<evidence type="ECO:0000313" key="2">
    <source>
        <dbReference type="EMBL" id="KAJ3982249.1"/>
    </source>
</evidence>
<comment type="caution">
    <text evidence="2">The sequence shown here is derived from an EMBL/GenBank/DDBJ whole genome shotgun (WGS) entry which is preliminary data.</text>
</comment>
<protein>
    <submittedName>
        <fullName evidence="2">Uncharacterized protein</fullName>
    </submittedName>
</protein>
<name>A0AA38PV27_9AGAR</name>
<proteinExistence type="predicted"/>
<sequence>MRTLHLSLQVLCLLLAICMASAGPCPSVSYDMKARDPGVRPYFVKPVFVTWSSIEPPRWLLIQDALKALLLQDATSALGLPAGAIMDYTSEQSFPAHNGKDVYSPIEFTVNAERCKGKGVFRALRKSVCEVQADPKALRKRVIIKDSGGNTIFSKGQLEWKEKGEVTTGL</sequence>
<reference evidence="2" key="1">
    <citation type="submission" date="2022-08" db="EMBL/GenBank/DDBJ databases">
        <authorList>
            <consortium name="DOE Joint Genome Institute"/>
            <person name="Min B."/>
            <person name="Riley R."/>
            <person name="Sierra-Patev S."/>
            <person name="Naranjo-Ortiz M."/>
            <person name="Looney B."/>
            <person name="Konkel Z."/>
            <person name="Slot J.C."/>
            <person name="Sakamoto Y."/>
            <person name="Steenwyk J.L."/>
            <person name="Rokas A."/>
            <person name="Carro J."/>
            <person name="Camarero S."/>
            <person name="Ferreira P."/>
            <person name="Molpeceres G."/>
            <person name="Ruiz-Duenas F.J."/>
            <person name="Serrano A."/>
            <person name="Henrissat B."/>
            <person name="Drula E."/>
            <person name="Hughes K.W."/>
            <person name="Mata J.L."/>
            <person name="Ishikawa N.K."/>
            <person name="Vargas-Isla R."/>
            <person name="Ushijima S."/>
            <person name="Smith C.A."/>
            <person name="Ahrendt S."/>
            <person name="Andreopoulos W."/>
            <person name="He G."/>
            <person name="Labutti K."/>
            <person name="Lipzen A."/>
            <person name="Ng V."/>
            <person name="Sandor L."/>
            <person name="Barry K."/>
            <person name="Martinez A.T."/>
            <person name="Xiao Y."/>
            <person name="Gibbons J.G."/>
            <person name="Terashima K."/>
            <person name="Hibbett D.S."/>
            <person name="Grigoriev I.V."/>
        </authorList>
    </citation>
    <scope>NUCLEOTIDE SEQUENCE</scope>
    <source>
        <strain evidence="2">TFB7829</strain>
    </source>
</reference>